<comment type="caution">
    <text evidence="1">The sequence shown here is derived from an EMBL/GenBank/DDBJ whole genome shotgun (WGS) entry which is preliminary data.</text>
</comment>
<organism evidence="1 2">
    <name type="scientific">Croceitalea dokdonensis DOKDO 023</name>
    <dbReference type="NCBI Taxonomy" id="1300341"/>
    <lineage>
        <taxon>Bacteria</taxon>
        <taxon>Pseudomonadati</taxon>
        <taxon>Bacteroidota</taxon>
        <taxon>Flavobacteriia</taxon>
        <taxon>Flavobacteriales</taxon>
        <taxon>Flavobacteriaceae</taxon>
        <taxon>Croceitalea</taxon>
    </lineage>
</organism>
<sequence length="189" mass="21465">MSLIRFKTNFGFMKFKWLLFSTFFIIAVHAQKDKRVEASQFTLDVFLPGASYEMGIAENSTISLSGALGFAYRESAFFESGYGVYPIIVGQYRYYYNFQRRLDRDKRIKGNTGNYLAPTIFVQGGNPIIGNLEATNLVGLAAVYGIQRTGKKGFQWNFNVGPSVYRDDFGTEFGIFLDFKLGFVLGYNR</sequence>
<dbReference type="AlphaFoldDB" id="A0A0P7AS01"/>
<name>A0A0P7AS01_9FLAO</name>
<evidence type="ECO:0000313" key="2">
    <source>
        <dbReference type="Proteomes" id="UP000050280"/>
    </source>
</evidence>
<evidence type="ECO:0000313" key="1">
    <source>
        <dbReference type="EMBL" id="KPM30611.1"/>
    </source>
</evidence>
<accession>A0A0P7AS01</accession>
<proteinExistence type="predicted"/>
<dbReference type="EMBL" id="LDJX01000007">
    <property type="protein sequence ID" value="KPM30611.1"/>
    <property type="molecule type" value="Genomic_DNA"/>
</dbReference>
<keyword evidence="2" id="KW-1185">Reference proteome</keyword>
<protein>
    <submittedName>
        <fullName evidence="1">Uncharacterized protein</fullName>
    </submittedName>
</protein>
<reference evidence="1 2" key="1">
    <citation type="submission" date="2015-09" db="EMBL/GenBank/DDBJ databases">
        <title>Genome sequence of the marine flavobacterium Croceitalea dokdonensis DOKDO 023 that contains proton- and sodium-pumping rhodopsins.</title>
        <authorList>
            <person name="Kwon S.-K."/>
            <person name="Lee H.K."/>
            <person name="Kwak M.-J."/>
            <person name="Kim J.F."/>
        </authorList>
    </citation>
    <scope>NUCLEOTIDE SEQUENCE [LARGE SCALE GENOMIC DNA]</scope>
    <source>
        <strain evidence="1 2">DOKDO 023</strain>
    </source>
</reference>
<gene>
    <name evidence="1" type="ORF">I595_3105</name>
</gene>
<dbReference type="STRING" id="1300341.I595_3105"/>
<dbReference type="Proteomes" id="UP000050280">
    <property type="component" value="Unassembled WGS sequence"/>
</dbReference>